<dbReference type="RefSeq" id="WP_146946806.1">
    <property type="nucleotide sequence ID" value="NZ_VOQF01000003.1"/>
</dbReference>
<name>A0A5C6W3S6_9BACI</name>
<keyword evidence="1" id="KW-1133">Transmembrane helix</keyword>
<keyword evidence="1" id="KW-0472">Membrane</keyword>
<dbReference type="Proteomes" id="UP000321363">
    <property type="component" value="Unassembled WGS sequence"/>
</dbReference>
<dbReference type="EMBL" id="VOQF01000003">
    <property type="protein sequence ID" value="TXC92061.1"/>
    <property type="molecule type" value="Genomic_DNA"/>
</dbReference>
<dbReference type="AlphaFoldDB" id="A0A5C6W3S6"/>
<proteinExistence type="predicted"/>
<accession>A0A5C6W3S6</accession>
<organism evidence="2 3">
    <name type="scientific">Metabacillus litoralis</name>
    <dbReference type="NCBI Taxonomy" id="152268"/>
    <lineage>
        <taxon>Bacteria</taxon>
        <taxon>Bacillati</taxon>
        <taxon>Bacillota</taxon>
        <taxon>Bacilli</taxon>
        <taxon>Bacillales</taxon>
        <taxon>Bacillaceae</taxon>
        <taxon>Metabacillus</taxon>
    </lineage>
</organism>
<evidence type="ECO:0000313" key="3">
    <source>
        <dbReference type="Proteomes" id="UP000321363"/>
    </source>
</evidence>
<keyword evidence="3" id="KW-1185">Reference proteome</keyword>
<feature type="transmembrane region" description="Helical" evidence="1">
    <location>
        <begin position="64"/>
        <end position="82"/>
    </location>
</feature>
<evidence type="ECO:0000313" key="2">
    <source>
        <dbReference type="EMBL" id="TXC92061.1"/>
    </source>
</evidence>
<reference evidence="2 3" key="1">
    <citation type="journal article" date="2005" name="Int. J. Syst. Evol. Microbiol.">
        <title>Bacillus litoralis sp. nov., isolated from a tidal flat of the Yellow Sea in Korea.</title>
        <authorList>
            <person name="Yoon J.H."/>
            <person name="Oh T.K."/>
        </authorList>
    </citation>
    <scope>NUCLEOTIDE SEQUENCE [LARGE SCALE GENOMIC DNA]</scope>
    <source>
        <strain evidence="2 3">SW-211</strain>
    </source>
</reference>
<dbReference type="Pfam" id="PF11877">
    <property type="entry name" value="DUF3397"/>
    <property type="match status" value="1"/>
</dbReference>
<keyword evidence="1" id="KW-0812">Transmembrane</keyword>
<comment type="caution">
    <text evidence="2">The sequence shown here is derived from an EMBL/GenBank/DDBJ whole genome shotgun (WGS) entry which is preliminary data.</text>
</comment>
<feature type="transmembrane region" description="Helical" evidence="1">
    <location>
        <begin position="102"/>
        <end position="120"/>
    </location>
</feature>
<protein>
    <submittedName>
        <fullName evidence="2">DUF3397 domain-containing protein</fullName>
    </submittedName>
</protein>
<sequence length="130" mass="15047">MDIFEWFVSFAVTLPLLSLIAIYFLLRYIAGNKKKTILWTADITTIIFITSVHFHLIAIFEKSFILHIVLVLVGLIVLFYYVDYKKTKMPSIATASKKVWRLSFLVFFVSYLFLTLYGVVDGIIKNTLPL</sequence>
<dbReference type="OrthoDB" id="2353183at2"/>
<feature type="transmembrane region" description="Helical" evidence="1">
    <location>
        <begin position="6"/>
        <end position="26"/>
    </location>
</feature>
<evidence type="ECO:0000256" key="1">
    <source>
        <dbReference type="SAM" id="Phobius"/>
    </source>
</evidence>
<feature type="transmembrane region" description="Helical" evidence="1">
    <location>
        <begin position="38"/>
        <end position="58"/>
    </location>
</feature>
<gene>
    <name evidence="2" type="ORF">FS935_06685</name>
</gene>
<dbReference type="InterPro" id="IPR024515">
    <property type="entry name" value="DUF3397"/>
</dbReference>